<proteinExistence type="predicted"/>
<organism evidence="2">
    <name type="scientific">Cacopsylla melanoneura</name>
    <dbReference type="NCBI Taxonomy" id="428564"/>
    <lineage>
        <taxon>Eukaryota</taxon>
        <taxon>Metazoa</taxon>
        <taxon>Ecdysozoa</taxon>
        <taxon>Arthropoda</taxon>
        <taxon>Hexapoda</taxon>
        <taxon>Insecta</taxon>
        <taxon>Pterygota</taxon>
        <taxon>Neoptera</taxon>
        <taxon>Paraneoptera</taxon>
        <taxon>Hemiptera</taxon>
        <taxon>Sternorrhyncha</taxon>
        <taxon>Psylloidea</taxon>
        <taxon>Psyllidae</taxon>
        <taxon>Psyllinae</taxon>
        <taxon>Cacopsylla</taxon>
    </lineage>
</organism>
<feature type="chain" id="PRO_5034670410" evidence="1">
    <location>
        <begin position="22"/>
        <end position="215"/>
    </location>
</feature>
<dbReference type="AlphaFoldDB" id="A0A8D9FJK1"/>
<dbReference type="EMBL" id="HBUF01678447">
    <property type="protein sequence ID" value="CAG6791894.1"/>
    <property type="molecule type" value="Transcribed_RNA"/>
</dbReference>
<evidence type="ECO:0000313" key="2">
    <source>
        <dbReference type="EMBL" id="CAG6791894.1"/>
    </source>
</evidence>
<sequence length="215" mass="23012">MTALQLTLCLLLATIIPDSLEYGNNAWATRGRRQGWGPSINLGNIGRVCPSRGEDTACTQAAVLLQQYFHVKWTKTRCRRNHGEGHRMQCHIKVKQSKTTDFECFIKNSKKAGNQAVAKCRAPWGKDLGNTQRRTDYGGYVGMGFPVPGMSPLPKGPGMSPPMGPGMLPAMGPGMSPAMGPGMSPAMGPGMGYGVYGGQQMGMGGQPIMNYYPGG</sequence>
<accession>A0A8D9FJK1</accession>
<evidence type="ECO:0000256" key="1">
    <source>
        <dbReference type="SAM" id="SignalP"/>
    </source>
</evidence>
<keyword evidence="1" id="KW-0732">Signal</keyword>
<reference evidence="2" key="1">
    <citation type="submission" date="2021-05" db="EMBL/GenBank/DDBJ databases">
        <authorList>
            <person name="Alioto T."/>
            <person name="Alioto T."/>
            <person name="Gomez Garrido J."/>
        </authorList>
    </citation>
    <scope>NUCLEOTIDE SEQUENCE</scope>
</reference>
<feature type="signal peptide" evidence="1">
    <location>
        <begin position="1"/>
        <end position="21"/>
    </location>
</feature>
<name>A0A8D9FJK1_9HEMI</name>
<protein>
    <submittedName>
        <fullName evidence="2">Uncharacterized protein</fullName>
    </submittedName>
</protein>